<reference evidence="1" key="1">
    <citation type="submission" date="2021-12" db="EMBL/GenBank/DDBJ databases">
        <title>Comparative genomics, transcriptomics and evolutionary studies reveal genomic signatures of adaptation to plant cell wall in hemibiotrophic fungi.</title>
        <authorList>
            <consortium name="DOE Joint Genome Institute"/>
            <person name="Baroncelli R."/>
            <person name="Diaz J.F."/>
            <person name="Benocci T."/>
            <person name="Peng M."/>
            <person name="Battaglia E."/>
            <person name="Haridas S."/>
            <person name="Andreopoulos W."/>
            <person name="Labutti K."/>
            <person name="Pangilinan J."/>
            <person name="Floch G.L."/>
            <person name="Makela M.R."/>
            <person name="Henrissat B."/>
            <person name="Grigoriev I.V."/>
            <person name="Crouch J.A."/>
            <person name="De Vries R.P."/>
            <person name="Sukno S.A."/>
            <person name="Thon M.R."/>
        </authorList>
    </citation>
    <scope>NUCLEOTIDE SEQUENCE</scope>
    <source>
        <strain evidence="1">CBS 112980</strain>
    </source>
</reference>
<dbReference type="Proteomes" id="UP001244207">
    <property type="component" value="Unassembled WGS sequence"/>
</dbReference>
<protein>
    <submittedName>
        <fullName evidence="1">Uncharacterized protein</fullName>
    </submittedName>
</protein>
<organism evidence="1 2">
    <name type="scientific">Glomerella acutata</name>
    <name type="common">Colletotrichum acutatum</name>
    <dbReference type="NCBI Taxonomy" id="27357"/>
    <lineage>
        <taxon>Eukaryota</taxon>
        <taxon>Fungi</taxon>
        <taxon>Dikarya</taxon>
        <taxon>Ascomycota</taxon>
        <taxon>Pezizomycotina</taxon>
        <taxon>Sordariomycetes</taxon>
        <taxon>Hypocreomycetidae</taxon>
        <taxon>Glomerellales</taxon>
        <taxon>Glomerellaceae</taxon>
        <taxon>Colletotrichum</taxon>
        <taxon>Colletotrichum acutatum species complex</taxon>
    </lineage>
</organism>
<keyword evidence="2" id="KW-1185">Reference proteome</keyword>
<dbReference type="AlphaFoldDB" id="A0AAD8UIE5"/>
<evidence type="ECO:0000313" key="2">
    <source>
        <dbReference type="Proteomes" id="UP001244207"/>
    </source>
</evidence>
<comment type="caution">
    <text evidence="1">The sequence shown here is derived from an EMBL/GenBank/DDBJ whole genome shotgun (WGS) entry which is preliminary data.</text>
</comment>
<dbReference type="RefSeq" id="XP_060362106.1">
    <property type="nucleotide sequence ID" value="XM_060512903.1"/>
</dbReference>
<sequence length="206" mass="22688">MQKKRRGRWDSNPQPSDDLLLVKVGRSDQIELRKQPLLDDDSRSHWGLGIVCCRLVEPSNGSVPVKSVGREAGVFVRSAVDSSLQVTPEFGLFVNQSRCSEQGESGKLLARLLVGWKSSLAGACRTLASMSLGAKPGHQQQPLGSIAQWPRVRIAVGPYIAFCYLLQIDGGQKTGSGEFAMFLCVRLRKWDSLRMHFGVVVHLELS</sequence>
<dbReference type="GeneID" id="85396801"/>
<evidence type="ECO:0000313" key="1">
    <source>
        <dbReference type="EMBL" id="KAK1721310.1"/>
    </source>
</evidence>
<gene>
    <name evidence="1" type="ORF">BDZ83DRAFT_732862</name>
</gene>
<name>A0AAD8UIE5_GLOAC</name>
<accession>A0AAD8UIE5</accession>
<dbReference type="EMBL" id="JAHMHS010000085">
    <property type="protein sequence ID" value="KAK1721310.1"/>
    <property type="molecule type" value="Genomic_DNA"/>
</dbReference>
<proteinExistence type="predicted"/>